<evidence type="ECO:0000313" key="4">
    <source>
        <dbReference type="Proteomes" id="UP000005801"/>
    </source>
</evidence>
<dbReference type="Gene3D" id="3.40.30.10">
    <property type="entry name" value="Glutaredoxin"/>
    <property type="match status" value="1"/>
</dbReference>
<dbReference type="SFLD" id="SFLDS00019">
    <property type="entry name" value="Glutathione_Transferase_(cytos"/>
    <property type="match status" value="1"/>
</dbReference>
<sequence length="211" mass="22836">MNELVLYASPLSSAIPVALALLELDVPHERIDLDLAAGDQRKPAFLALNPNGKVPTLVIDGEPMFEALAILQWLGERFGVERGLWPAADTAARFEALSWSTWTYVTFGGTQQRLIHATSPRFPAKCHNAAQAKLASEQLQSHLALLEARLEGRAHLLGDAFSLLDVIVGSAVSYAAFTGVPLAAHPRVEAWVNRFTARDAYAAAWGESPAQ</sequence>
<dbReference type="InterPro" id="IPR004045">
    <property type="entry name" value="Glutathione_S-Trfase_N"/>
</dbReference>
<dbReference type="Proteomes" id="UP000005801">
    <property type="component" value="Unassembled WGS sequence"/>
</dbReference>
<dbReference type="GO" id="GO:0016740">
    <property type="term" value="F:transferase activity"/>
    <property type="evidence" value="ECO:0007669"/>
    <property type="project" value="UniProtKB-KW"/>
</dbReference>
<dbReference type="InterPro" id="IPR036282">
    <property type="entry name" value="Glutathione-S-Trfase_C_sf"/>
</dbReference>
<dbReference type="InterPro" id="IPR036249">
    <property type="entry name" value="Thioredoxin-like_sf"/>
</dbReference>
<keyword evidence="4" id="KW-1185">Reference proteome</keyword>
<evidence type="ECO:0000313" key="3">
    <source>
        <dbReference type="EMBL" id="EDM77141.1"/>
    </source>
</evidence>
<protein>
    <submittedName>
        <fullName evidence="3">Glutathione S-transferase</fullName>
    </submittedName>
</protein>
<proteinExistence type="predicted"/>
<evidence type="ECO:0000259" key="2">
    <source>
        <dbReference type="PROSITE" id="PS50405"/>
    </source>
</evidence>
<dbReference type="SFLD" id="SFLDG00358">
    <property type="entry name" value="Main_(cytGST)"/>
    <property type="match status" value="1"/>
</dbReference>
<dbReference type="PROSITE" id="PS50405">
    <property type="entry name" value="GST_CTER"/>
    <property type="match status" value="1"/>
</dbReference>
<dbReference type="PANTHER" id="PTHR44051">
    <property type="entry name" value="GLUTATHIONE S-TRANSFERASE-RELATED"/>
    <property type="match status" value="1"/>
</dbReference>
<dbReference type="Gene3D" id="1.20.1050.10">
    <property type="match status" value="1"/>
</dbReference>
<organism evidence="3 4">
    <name type="scientific">Plesiocystis pacifica SIR-1</name>
    <dbReference type="NCBI Taxonomy" id="391625"/>
    <lineage>
        <taxon>Bacteria</taxon>
        <taxon>Pseudomonadati</taxon>
        <taxon>Myxococcota</taxon>
        <taxon>Polyangia</taxon>
        <taxon>Nannocystales</taxon>
        <taxon>Nannocystaceae</taxon>
        <taxon>Plesiocystis</taxon>
    </lineage>
</organism>
<dbReference type="SFLD" id="SFLDG01150">
    <property type="entry name" value="Main.1:_Beta-like"/>
    <property type="match status" value="1"/>
</dbReference>
<dbReference type="InterPro" id="IPR040079">
    <property type="entry name" value="Glutathione_S-Trfase"/>
</dbReference>
<comment type="caution">
    <text evidence="3">The sequence shown here is derived from an EMBL/GenBank/DDBJ whole genome shotgun (WGS) entry which is preliminary data.</text>
</comment>
<dbReference type="SUPFAM" id="SSF52833">
    <property type="entry name" value="Thioredoxin-like"/>
    <property type="match status" value="1"/>
</dbReference>
<dbReference type="STRING" id="391625.PPSIR1_30701"/>
<evidence type="ECO:0000259" key="1">
    <source>
        <dbReference type="PROSITE" id="PS50404"/>
    </source>
</evidence>
<reference evidence="3 4" key="1">
    <citation type="submission" date="2007-06" db="EMBL/GenBank/DDBJ databases">
        <authorList>
            <person name="Shimkets L."/>
            <person name="Ferriera S."/>
            <person name="Johnson J."/>
            <person name="Kravitz S."/>
            <person name="Beeson K."/>
            <person name="Sutton G."/>
            <person name="Rogers Y.-H."/>
            <person name="Friedman R."/>
            <person name="Frazier M."/>
            <person name="Venter J.C."/>
        </authorList>
    </citation>
    <scope>NUCLEOTIDE SEQUENCE [LARGE SCALE GENOMIC DNA]</scope>
    <source>
        <strain evidence="3 4">SIR-1</strain>
    </source>
</reference>
<name>A6GAF3_9BACT</name>
<gene>
    <name evidence="3" type="ORF">PPSIR1_30701</name>
</gene>
<dbReference type="PROSITE" id="PS50404">
    <property type="entry name" value="GST_NTER"/>
    <property type="match status" value="1"/>
</dbReference>
<keyword evidence="3" id="KW-0808">Transferase</keyword>
<dbReference type="PANTHER" id="PTHR44051:SF8">
    <property type="entry name" value="GLUTATHIONE S-TRANSFERASE GSTA"/>
    <property type="match status" value="1"/>
</dbReference>
<dbReference type="EMBL" id="ABCS01000051">
    <property type="protein sequence ID" value="EDM77141.1"/>
    <property type="molecule type" value="Genomic_DNA"/>
</dbReference>
<accession>A6GAF3</accession>
<dbReference type="eggNOG" id="COG0625">
    <property type="taxonomic scope" value="Bacteria"/>
</dbReference>
<dbReference type="InterPro" id="IPR010987">
    <property type="entry name" value="Glutathione-S-Trfase_C-like"/>
</dbReference>
<dbReference type="OrthoDB" id="5740960at2"/>
<dbReference type="Pfam" id="PF13409">
    <property type="entry name" value="GST_N_2"/>
    <property type="match status" value="1"/>
</dbReference>
<dbReference type="SUPFAM" id="SSF47616">
    <property type="entry name" value="GST C-terminal domain-like"/>
    <property type="match status" value="1"/>
</dbReference>
<feature type="domain" description="GST N-terminal" evidence="1">
    <location>
        <begin position="1"/>
        <end position="82"/>
    </location>
</feature>
<dbReference type="RefSeq" id="WP_006973695.1">
    <property type="nucleotide sequence ID" value="NZ_ABCS01000051.1"/>
</dbReference>
<feature type="domain" description="GST C-terminal" evidence="2">
    <location>
        <begin position="89"/>
        <end position="211"/>
    </location>
</feature>
<dbReference type="Pfam" id="PF13410">
    <property type="entry name" value="GST_C_2"/>
    <property type="match status" value="1"/>
</dbReference>
<dbReference type="AlphaFoldDB" id="A6GAF3"/>